<evidence type="ECO:0000313" key="1">
    <source>
        <dbReference type="EMBL" id="KAF5933310.1"/>
    </source>
</evidence>
<dbReference type="Proteomes" id="UP000593564">
    <property type="component" value="Unassembled WGS sequence"/>
</dbReference>
<accession>A0A7J7FY33</accession>
<evidence type="ECO:0000313" key="2">
    <source>
        <dbReference type="Proteomes" id="UP000593564"/>
    </source>
</evidence>
<reference evidence="1 2" key="2">
    <citation type="submission" date="2020-07" db="EMBL/GenBank/DDBJ databases">
        <title>Genome assembly of wild tea tree DASZ reveals pedigree and selection history of tea varieties.</title>
        <authorList>
            <person name="Zhang W."/>
        </authorList>
    </citation>
    <scope>NUCLEOTIDE SEQUENCE [LARGE SCALE GENOMIC DNA]</scope>
    <source>
        <strain evidence="2">cv. G240</strain>
        <tissue evidence="1">Leaf</tissue>
    </source>
</reference>
<proteinExistence type="predicted"/>
<organism evidence="1 2">
    <name type="scientific">Camellia sinensis</name>
    <name type="common">Tea plant</name>
    <name type="synonym">Thea sinensis</name>
    <dbReference type="NCBI Taxonomy" id="4442"/>
    <lineage>
        <taxon>Eukaryota</taxon>
        <taxon>Viridiplantae</taxon>
        <taxon>Streptophyta</taxon>
        <taxon>Embryophyta</taxon>
        <taxon>Tracheophyta</taxon>
        <taxon>Spermatophyta</taxon>
        <taxon>Magnoliopsida</taxon>
        <taxon>eudicotyledons</taxon>
        <taxon>Gunneridae</taxon>
        <taxon>Pentapetalae</taxon>
        <taxon>asterids</taxon>
        <taxon>Ericales</taxon>
        <taxon>Theaceae</taxon>
        <taxon>Camellia</taxon>
    </lineage>
</organism>
<reference evidence="2" key="1">
    <citation type="journal article" date="2020" name="Nat. Commun.">
        <title>Genome assembly of wild tea tree DASZ reveals pedigree and selection history of tea varieties.</title>
        <authorList>
            <person name="Zhang W."/>
            <person name="Zhang Y."/>
            <person name="Qiu H."/>
            <person name="Guo Y."/>
            <person name="Wan H."/>
            <person name="Zhang X."/>
            <person name="Scossa F."/>
            <person name="Alseekh S."/>
            <person name="Zhang Q."/>
            <person name="Wang P."/>
            <person name="Xu L."/>
            <person name="Schmidt M.H."/>
            <person name="Jia X."/>
            <person name="Li D."/>
            <person name="Zhu A."/>
            <person name="Guo F."/>
            <person name="Chen W."/>
            <person name="Ni D."/>
            <person name="Usadel B."/>
            <person name="Fernie A.R."/>
            <person name="Wen W."/>
        </authorList>
    </citation>
    <scope>NUCLEOTIDE SEQUENCE [LARGE SCALE GENOMIC DNA]</scope>
    <source>
        <strain evidence="2">cv. G240</strain>
    </source>
</reference>
<protein>
    <submittedName>
        <fullName evidence="1">Uncharacterized protein</fullName>
    </submittedName>
</protein>
<comment type="caution">
    <text evidence="1">The sequence shown here is derived from an EMBL/GenBank/DDBJ whole genome shotgun (WGS) entry which is preliminary data.</text>
</comment>
<dbReference type="AlphaFoldDB" id="A0A7J7FY33"/>
<name>A0A7J7FY33_CAMSI</name>
<sequence>MSDDVRANRNHCLNSLKRSCQTNVEANRNQCRQFKGVMPDRCRERMLNQQAWHTHNL</sequence>
<keyword evidence="2" id="KW-1185">Reference proteome</keyword>
<dbReference type="EMBL" id="JACBKZ010000014">
    <property type="protein sequence ID" value="KAF5933310.1"/>
    <property type="molecule type" value="Genomic_DNA"/>
</dbReference>
<gene>
    <name evidence="1" type="ORF">HYC85_029481</name>
</gene>